<comment type="caution">
    <text evidence="3">The sequence shown here is derived from an EMBL/GenBank/DDBJ whole genome shotgun (WGS) entry which is preliminary data.</text>
</comment>
<evidence type="ECO:0000256" key="2">
    <source>
        <dbReference type="SAM" id="MobiDB-lite"/>
    </source>
</evidence>
<evidence type="ECO:0008006" key="5">
    <source>
        <dbReference type="Google" id="ProtNLM"/>
    </source>
</evidence>
<keyword evidence="1" id="KW-0175">Coiled coil</keyword>
<evidence type="ECO:0000256" key="1">
    <source>
        <dbReference type="SAM" id="Coils"/>
    </source>
</evidence>
<dbReference type="AlphaFoldDB" id="A0ABD2X0C4"/>
<accession>A0ABD2X0C4</accession>
<feature type="region of interest" description="Disordered" evidence="2">
    <location>
        <begin position="376"/>
        <end position="436"/>
    </location>
</feature>
<feature type="compositionally biased region" description="Polar residues" evidence="2">
    <location>
        <begin position="422"/>
        <end position="436"/>
    </location>
</feature>
<sequence length="742" mass="86108">MSSTSMQLSQNEAEMKEQLIEANLYEENMSLEDMQSIVQVLQISKQDSFKIVQNSPMHSSEKSTASYSQEFERTANKYESSGHIQHKPLPSLTVKCKVPLQEHERAIFSQDTITDDHSSIFDDITDDKNINNGTSNENESKKNIEYNIENNNEFPALDKKLIPKDAVTPKQKTKKTVAELKKQNLERWRLDLFSCERINQSPEHSFHDSEEMWPKFDLDDNEAFDKLCSEIGEKLDILEKRCIPEEYYNELAPPIKIETSGYKPPTTRKKPFDKLLDNFNQCLDNSKKEERATKRKATNSITGAVYDFDSDEPTVDDDSGDEFIPNAIKKKRKTLQDKTNEPTKQNRDRDKLSTTNHQAIETIDVDKDLSGTEVYDNSHNMLRKKNTNDQKIENVDEPSAEFPRRIIPPNPSKKNFKGPRASNKNKPSAGSSLNEAISDTEIEKILHDIDDCVEVPKDTTAKSFPKNSTLNRMQAGKDILINKVTAEEEHKRSEEEALKEKAMKANSEKEERIRKRQQQQQLEELKIMEKNQRTETKEELYRTLRNNTNKRVTRANFNNKFQENNFESIDTVKITIDNEDSQSKLKYTESRCPICQKIFLNKEIEEHAAGCNAFQTDISDHELLKCRFCVEFQTHDQNEYQKHIARCSEQAGNPSTSKSSSILTCQYCHVFSSAEADQFEKHRNLCSERVFKNRKFNDESYTCMYCDKFSTRDGNIYEEHTSQCKRRTYERDEKRNGKLFSI</sequence>
<organism evidence="3 4">
    <name type="scientific">Trichogramma kaykai</name>
    <dbReference type="NCBI Taxonomy" id="54128"/>
    <lineage>
        <taxon>Eukaryota</taxon>
        <taxon>Metazoa</taxon>
        <taxon>Ecdysozoa</taxon>
        <taxon>Arthropoda</taxon>
        <taxon>Hexapoda</taxon>
        <taxon>Insecta</taxon>
        <taxon>Pterygota</taxon>
        <taxon>Neoptera</taxon>
        <taxon>Endopterygota</taxon>
        <taxon>Hymenoptera</taxon>
        <taxon>Apocrita</taxon>
        <taxon>Proctotrupomorpha</taxon>
        <taxon>Chalcidoidea</taxon>
        <taxon>Trichogrammatidae</taxon>
        <taxon>Trichogramma</taxon>
    </lineage>
</organism>
<reference evidence="3 4" key="1">
    <citation type="journal article" date="2024" name="bioRxiv">
        <title>A reference genome for Trichogramma kaykai: A tiny desert-dwelling parasitoid wasp with competing sex-ratio distorters.</title>
        <authorList>
            <person name="Culotta J."/>
            <person name="Lindsey A.R."/>
        </authorList>
    </citation>
    <scope>NUCLEOTIDE SEQUENCE [LARGE SCALE GENOMIC DNA]</scope>
    <source>
        <strain evidence="3 4">KSX58</strain>
    </source>
</reference>
<dbReference type="Proteomes" id="UP001627154">
    <property type="component" value="Unassembled WGS sequence"/>
</dbReference>
<keyword evidence="4" id="KW-1185">Reference proteome</keyword>
<name>A0ABD2X0C4_9HYME</name>
<protein>
    <recommendedName>
        <fullName evidence="5">TRAF-type domain-containing protein</fullName>
    </recommendedName>
</protein>
<dbReference type="EMBL" id="JBJJXI010000059">
    <property type="protein sequence ID" value="KAL3398539.1"/>
    <property type="molecule type" value="Genomic_DNA"/>
</dbReference>
<proteinExistence type="predicted"/>
<feature type="compositionally biased region" description="Basic and acidic residues" evidence="2">
    <location>
        <begin position="334"/>
        <end position="352"/>
    </location>
</feature>
<gene>
    <name evidence="3" type="ORF">TKK_007684</name>
</gene>
<evidence type="ECO:0000313" key="3">
    <source>
        <dbReference type="EMBL" id="KAL3398539.1"/>
    </source>
</evidence>
<feature type="compositionally biased region" description="Acidic residues" evidence="2">
    <location>
        <begin position="310"/>
        <end position="321"/>
    </location>
</feature>
<evidence type="ECO:0000313" key="4">
    <source>
        <dbReference type="Proteomes" id="UP001627154"/>
    </source>
</evidence>
<feature type="coiled-coil region" evidence="1">
    <location>
        <begin position="491"/>
        <end position="535"/>
    </location>
</feature>
<feature type="region of interest" description="Disordered" evidence="2">
    <location>
        <begin position="310"/>
        <end position="359"/>
    </location>
</feature>